<accession>A0A1G2DDZ4</accession>
<comment type="caution">
    <text evidence="1">The sequence shown here is derived from an EMBL/GenBank/DDBJ whole genome shotgun (WGS) entry which is preliminary data.</text>
</comment>
<organism evidence="1 2">
    <name type="scientific">Candidatus Lloydbacteria bacterium RIFCSPHIGHO2_02_FULL_54_17</name>
    <dbReference type="NCBI Taxonomy" id="1798664"/>
    <lineage>
        <taxon>Bacteria</taxon>
        <taxon>Candidatus Lloydiibacteriota</taxon>
    </lineage>
</organism>
<name>A0A1G2DDZ4_9BACT</name>
<reference evidence="1 2" key="1">
    <citation type="journal article" date="2016" name="Nat. Commun.">
        <title>Thousands of microbial genomes shed light on interconnected biogeochemical processes in an aquifer system.</title>
        <authorList>
            <person name="Anantharaman K."/>
            <person name="Brown C.T."/>
            <person name="Hug L.A."/>
            <person name="Sharon I."/>
            <person name="Castelle C.J."/>
            <person name="Probst A.J."/>
            <person name="Thomas B.C."/>
            <person name="Singh A."/>
            <person name="Wilkins M.J."/>
            <person name="Karaoz U."/>
            <person name="Brodie E.L."/>
            <person name="Williams K.H."/>
            <person name="Hubbard S.S."/>
            <person name="Banfield J.F."/>
        </authorList>
    </citation>
    <scope>NUCLEOTIDE SEQUENCE [LARGE SCALE GENOMIC DNA]</scope>
</reference>
<dbReference type="EMBL" id="MHLO01000037">
    <property type="protein sequence ID" value="OGZ11171.1"/>
    <property type="molecule type" value="Genomic_DNA"/>
</dbReference>
<evidence type="ECO:0000313" key="1">
    <source>
        <dbReference type="EMBL" id="OGZ11171.1"/>
    </source>
</evidence>
<protein>
    <submittedName>
        <fullName evidence="1">Uncharacterized protein</fullName>
    </submittedName>
</protein>
<proteinExistence type="predicted"/>
<dbReference type="AlphaFoldDB" id="A0A1G2DDZ4"/>
<dbReference type="STRING" id="1798664.A3C93_06610"/>
<sequence length="129" mass="14471">MMGDRKIVPTPLPEHEATALVQSVMREQFMREAGALFEACPDHPKVRVLTDPKRWEGRFNELIAALPPDARLHTNAMLNAFVSYWDELSEPARVVAAQEVAKAIVGMRVYATITKESPEIFFPAHGTLQ</sequence>
<evidence type="ECO:0000313" key="2">
    <source>
        <dbReference type="Proteomes" id="UP000178636"/>
    </source>
</evidence>
<gene>
    <name evidence="1" type="ORF">A3C93_06610</name>
</gene>
<dbReference type="Proteomes" id="UP000178636">
    <property type="component" value="Unassembled WGS sequence"/>
</dbReference>